<reference evidence="2 3" key="1">
    <citation type="submission" date="2024-06" db="EMBL/GenBank/DDBJ databases">
        <title>Genomic Encyclopedia of Type Strains, Phase IV (KMG-IV): sequencing the most valuable type-strain genomes for metagenomic binning, comparative biology and taxonomic classification.</title>
        <authorList>
            <person name="Goeker M."/>
        </authorList>
    </citation>
    <scope>NUCLEOTIDE SEQUENCE [LARGE SCALE GENOMIC DNA]</scope>
    <source>
        <strain evidence="2 3">DSM 21331</strain>
    </source>
</reference>
<feature type="compositionally biased region" description="Basic and acidic residues" evidence="1">
    <location>
        <begin position="299"/>
        <end position="317"/>
    </location>
</feature>
<comment type="caution">
    <text evidence="2">The sequence shown here is derived from an EMBL/GenBank/DDBJ whole genome shotgun (WGS) entry which is preliminary data.</text>
</comment>
<keyword evidence="3" id="KW-1185">Reference proteome</keyword>
<evidence type="ECO:0000256" key="1">
    <source>
        <dbReference type="SAM" id="MobiDB-lite"/>
    </source>
</evidence>
<dbReference type="InterPro" id="IPR027417">
    <property type="entry name" value="P-loop_NTPase"/>
</dbReference>
<protein>
    <recommendedName>
        <fullName evidence="4">AAA+ ATPase domain-containing protein</fullName>
    </recommendedName>
</protein>
<gene>
    <name evidence="2" type="ORF">ABID43_001236</name>
</gene>
<dbReference type="Pfam" id="PF13479">
    <property type="entry name" value="AAA_24"/>
    <property type="match status" value="1"/>
</dbReference>
<sequence>MSFSFVPAERFKERAGLFVSLTGGTNSGKTFSALRLARGIAGPTGKVAVLDTEGGRTLHLKGDFAFDANVMDPPFRPIRFAEAAKAAEDAGYDALVIDSFSMEWAGLGGVLDWQAEEHAKTGNKDSTKGTSWIKPKMAHKAMVYALLQRRIPIIFSIRGEETFVPPNTKLFKAITNKQFPFEVTVSFRLESDRKGYVDLSDPKSWKMEGAHQEIFKHGERISEEHGAALARWACGDHAKVVRPEPPVTRRGKDALFADARTKAEEGSFALNAWRFELPERARAALDEITQELDQIADAADAREAGDYGLTDDRSEAA</sequence>
<dbReference type="Proteomes" id="UP001549145">
    <property type="component" value="Unassembled WGS sequence"/>
</dbReference>
<name>A0ABV2L4J7_9HYPH</name>
<dbReference type="EMBL" id="JBEPMM010000002">
    <property type="protein sequence ID" value="MET3691711.1"/>
    <property type="molecule type" value="Genomic_DNA"/>
</dbReference>
<dbReference type="SUPFAM" id="SSF52540">
    <property type="entry name" value="P-loop containing nucleoside triphosphate hydrolases"/>
    <property type="match status" value="1"/>
</dbReference>
<organism evidence="2 3">
    <name type="scientific">Methylobacterium goesingense</name>
    <dbReference type="NCBI Taxonomy" id="243690"/>
    <lineage>
        <taxon>Bacteria</taxon>
        <taxon>Pseudomonadati</taxon>
        <taxon>Pseudomonadota</taxon>
        <taxon>Alphaproteobacteria</taxon>
        <taxon>Hyphomicrobiales</taxon>
        <taxon>Methylobacteriaceae</taxon>
        <taxon>Methylobacterium</taxon>
    </lineage>
</organism>
<accession>A0ABV2L4J7</accession>
<evidence type="ECO:0008006" key="4">
    <source>
        <dbReference type="Google" id="ProtNLM"/>
    </source>
</evidence>
<evidence type="ECO:0000313" key="2">
    <source>
        <dbReference type="EMBL" id="MET3691711.1"/>
    </source>
</evidence>
<dbReference type="RefSeq" id="WP_238276919.1">
    <property type="nucleotide sequence ID" value="NZ_BPQL01000019.1"/>
</dbReference>
<proteinExistence type="predicted"/>
<feature type="region of interest" description="Disordered" evidence="1">
    <location>
        <begin position="296"/>
        <end position="317"/>
    </location>
</feature>
<evidence type="ECO:0000313" key="3">
    <source>
        <dbReference type="Proteomes" id="UP001549145"/>
    </source>
</evidence>